<protein>
    <submittedName>
        <fullName evidence="1">Uncharacterized protein</fullName>
    </submittedName>
</protein>
<organism evidence="1 2">
    <name type="scientific">Aphanomyces astaci</name>
    <name type="common">Crayfish plague agent</name>
    <dbReference type="NCBI Taxonomy" id="112090"/>
    <lineage>
        <taxon>Eukaryota</taxon>
        <taxon>Sar</taxon>
        <taxon>Stramenopiles</taxon>
        <taxon>Oomycota</taxon>
        <taxon>Saprolegniomycetes</taxon>
        <taxon>Saprolegniales</taxon>
        <taxon>Verrucalvaceae</taxon>
        <taxon>Aphanomyces</taxon>
    </lineage>
</organism>
<feature type="non-terminal residue" evidence="1">
    <location>
        <position position="81"/>
    </location>
</feature>
<dbReference type="Proteomes" id="UP000265427">
    <property type="component" value="Unassembled WGS sequence"/>
</dbReference>
<evidence type="ECO:0000313" key="1">
    <source>
        <dbReference type="EMBL" id="RHY14474.1"/>
    </source>
</evidence>
<dbReference type="VEuPathDB" id="FungiDB:H257_03518"/>
<dbReference type="AlphaFoldDB" id="A0A397B5N8"/>
<name>A0A397B5N8_APHAT</name>
<comment type="caution">
    <text evidence="1">The sequence shown here is derived from an EMBL/GenBank/DDBJ whole genome shotgun (WGS) entry which is preliminary data.</text>
</comment>
<dbReference type="EMBL" id="QUSZ01004398">
    <property type="protein sequence ID" value="RHY14474.1"/>
    <property type="molecule type" value="Genomic_DNA"/>
</dbReference>
<reference evidence="1 2" key="1">
    <citation type="submission" date="2018-08" db="EMBL/GenBank/DDBJ databases">
        <title>Aphanomyces genome sequencing and annotation.</title>
        <authorList>
            <person name="Minardi D."/>
            <person name="Oidtmann B."/>
            <person name="Van Der Giezen M."/>
            <person name="Studholme D.J."/>
        </authorList>
    </citation>
    <scope>NUCLEOTIDE SEQUENCE [LARGE SCALE GENOMIC DNA]</scope>
    <source>
        <strain evidence="1 2">Kv</strain>
    </source>
</reference>
<evidence type="ECO:0000313" key="2">
    <source>
        <dbReference type="Proteomes" id="UP000265427"/>
    </source>
</evidence>
<sequence length="81" mass="8915">MVGIQTVAAADASVTRLKECMAKLDAECDVKSPRSEPDFVAVTKADMDEATALSREIAEFLDSQRRVSANKDKLKATHREF</sequence>
<gene>
    <name evidence="1" type="ORF">DYB36_005265</name>
</gene>
<proteinExistence type="predicted"/>
<accession>A0A397B5N8</accession>